<organism evidence="1 2">
    <name type="scientific">Armillaria gallica</name>
    <name type="common">Bulbous honey fungus</name>
    <name type="synonym">Armillaria bulbosa</name>
    <dbReference type="NCBI Taxonomy" id="47427"/>
    <lineage>
        <taxon>Eukaryota</taxon>
        <taxon>Fungi</taxon>
        <taxon>Dikarya</taxon>
        <taxon>Basidiomycota</taxon>
        <taxon>Agaricomycotina</taxon>
        <taxon>Agaricomycetes</taxon>
        <taxon>Agaricomycetidae</taxon>
        <taxon>Agaricales</taxon>
        <taxon>Marasmiineae</taxon>
        <taxon>Physalacriaceae</taxon>
        <taxon>Armillaria</taxon>
    </lineage>
</organism>
<name>A0A2H3DQL7_ARMGA</name>
<reference evidence="2" key="1">
    <citation type="journal article" date="2017" name="Nat. Ecol. Evol.">
        <title>Genome expansion and lineage-specific genetic innovations in the forest pathogenic fungi Armillaria.</title>
        <authorList>
            <person name="Sipos G."/>
            <person name="Prasanna A.N."/>
            <person name="Walter M.C."/>
            <person name="O'Connor E."/>
            <person name="Balint B."/>
            <person name="Krizsan K."/>
            <person name="Kiss B."/>
            <person name="Hess J."/>
            <person name="Varga T."/>
            <person name="Slot J."/>
            <person name="Riley R."/>
            <person name="Boka B."/>
            <person name="Rigling D."/>
            <person name="Barry K."/>
            <person name="Lee J."/>
            <person name="Mihaltcheva S."/>
            <person name="LaButti K."/>
            <person name="Lipzen A."/>
            <person name="Waldron R."/>
            <person name="Moloney N.M."/>
            <person name="Sperisen C."/>
            <person name="Kredics L."/>
            <person name="Vagvoelgyi C."/>
            <person name="Patrignani A."/>
            <person name="Fitzpatrick D."/>
            <person name="Nagy I."/>
            <person name="Doyle S."/>
            <person name="Anderson J.B."/>
            <person name="Grigoriev I.V."/>
            <person name="Gueldener U."/>
            <person name="Muensterkoetter M."/>
            <person name="Nagy L.G."/>
        </authorList>
    </citation>
    <scope>NUCLEOTIDE SEQUENCE [LARGE SCALE GENOMIC DNA]</scope>
    <source>
        <strain evidence="2">Ar21-2</strain>
    </source>
</reference>
<dbReference type="Proteomes" id="UP000217790">
    <property type="component" value="Unassembled WGS sequence"/>
</dbReference>
<dbReference type="InterPro" id="IPR012337">
    <property type="entry name" value="RNaseH-like_sf"/>
</dbReference>
<keyword evidence="2" id="KW-1185">Reference proteome</keyword>
<evidence type="ECO:0000313" key="2">
    <source>
        <dbReference type="Proteomes" id="UP000217790"/>
    </source>
</evidence>
<protein>
    <recommendedName>
        <fullName evidence="3">hAT-like transposase RNase-H fold domain-containing protein</fullName>
    </recommendedName>
</protein>
<dbReference type="InParanoid" id="A0A2H3DQL7"/>
<evidence type="ECO:0000313" key="1">
    <source>
        <dbReference type="EMBL" id="PBK89746.1"/>
    </source>
</evidence>
<gene>
    <name evidence="1" type="ORF">ARMGADRAFT_1083215</name>
</gene>
<sequence length="243" mass="27471">MVEYASLVQHAGDEEFRAKEREIGCKSHVVNISSQKVIKTYSKTAHFDPKNPEAHHPESRDEVGIICAITVKESSLAGHHQKFLDIQEAHNNKILSKDPNAEVERPKHLKLDMTLFDDAQQEFSAEGYPMLHLVLPALEKLHSNLTECLHAPEYAPFSVAIQAGLNSIEEHYSCTEKSDAYIICSVLDPTQKMAWFDNEWDEDACVQAWDLVREKFKSRYNSMYGANGTPPPTAKISKKSTKM</sequence>
<dbReference type="AlphaFoldDB" id="A0A2H3DQL7"/>
<proteinExistence type="predicted"/>
<accession>A0A2H3DQL7</accession>
<evidence type="ECO:0008006" key="3">
    <source>
        <dbReference type="Google" id="ProtNLM"/>
    </source>
</evidence>
<dbReference type="OrthoDB" id="2994943at2759"/>
<dbReference type="EMBL" id="KZ293667">
    <property type="protein sequence ID" value="PBK89746.1"/>
    <property type="molecule type" value="Genomic_DNA"/>
</dbReference>
<dbReference type="SUPFAM" id="SSF53098">
    <property type="entry name" value="Ribonuclease H-like"/>
    <property type="match status" value="1"/>
</dbReference>